<dbReference type="Gene3D" id="3.40.190.290">
    <property type="match status" value="1"/>
</dbReference>
<dbReference type="InterPro" id="IPR005119">
    <property type="entry name" value="LysR_subst-bd"/>
</dbReference>
<dbReference type="EMBL" id="FNDI01000004">
    <property type="protein sequence ID" value="SDH38968.1"/>
    <property type="molecule type" value="Genomic_DNA"/>
</dbReference>
<dbReference type="Gene3D" id="1.10.10.10">
    <property type="entry name" value="Winged helix-like DNA-binding domain superfamily/Winged helix DNA-binding domain"/>
    <property type="match status" value="1"/>
</dbReference>
<dbReference type="InterPro" id="IPR000847">
    <property type="entry name" value="LysR_HTH_N"/>
</dbReference>
<name>A0A7Z7B3C5_9BURK</name>
<evidence type="ECO:0000313" key="7">
    <source>
        <dbReference type="Proteomes" id="UP000198900"/>
    </source>
</evidence>
<keyword evidence="7" id="KW-1185">Reference proteome</keyword>
<dbReference type="InterPro" id="IPR036388">
    <property type="entry name" value="WH-like_DNA-bd_sf"/>
</dbReference>
<proteinExistence type="inferred from homology"/>
<sequence length="297" mass="33163">MDLNAVEMFVNVVQTGSLSAAAQRLGIPLPTLSRKMRELEQQLSVQLLERTARGTKLTDAGTRLYEHASRGIESLVDAREAVHSSQAQLKGYLRLSLPPSFEPWWAVLDAFQQRYPGIRVFVYSTERRVDLTADGIDVALRVGAIDHEMMVARKMLAYRHVLVASRALVERLGAPVTPDDLARYPCAAWMQNSYARPLWRLGNATFQPKPLISTNDYAHLRFRVLRGEAATELPPYLIADDVKAGHVVALLPDYPLPLQEINLLYPSHRHPSSIVRAYLDFCQERLGGGDTGDGPLP</sequence>
<protein>
    <submittedName>
        <fullName evidence="6">Transcriptional regulator, LysR family</fullName>
    </submittedName>
</protein>
<evidence type="ECO:0000256" key="4">
    <source>
        <dbReference type="ARBA" id="ARBA00023163"/>
    </source>
</evidence>
<dbReference type="RefSeq" id="WP_091777357.1">
    <property type="nucleotide sequence ID" value="NZ_FNDI01000004.1"/>
</dbReference>
<dbReference type="CDD" id="cd08422">
    <property type="entry name" value="PBP2_CrgA_like"/>
    <property type="match status" value="1"/>
</dbReference>
<organism evidence="6 7">
    <name type="scientific">Paraburkholderia steynii</name>
    <dbReference type="NCBI Taxonomy" id="1245441"/>
    <lineage>
        <taxon>Bacteria</taxon>
        <taxon>Pseudomonadati</taxon>
        <taxon>Pseudomonadota</taxon>
        <taxon>Betaproteobacteria</taxon>
        <taxon>Burkholderiales</taxon>
        <taxon>Burkholderiaceae</taxon>
        <taxon>Paraburkholderia</taxon>
    </lineage>
</organism>
<dbReference type="FunFam" id="1.10.10.10:FF:000001">
    <property type="entry name" value="LysR family transcriptional regulator"/>
    <property type="match status" value="1"/>
</dbReference>
<dbReference type="AlphaFoldDB" id="A0A7Z7B3C5"/>
<evidence type="ECO:0000259" key="5">
    <source>
        <dbReference type="PROSITE" id="PS50931"/>
    </source>
</evidence>
<accession>A0A7Z7B3C5</accession>
<keyword evidence="2" id="KW-0805">Transcription regulation</keyword>
<comment type="similarity">
    <text evidence="1">Belongs to the LysR transcriptional regulatory family.</text>
</comment>
<dbReference type="Pfam" id="PF00126">
    <property type="entry name" value="HTH_1"/>
    <property type="match status" value="1"/>
</dbReference>
<dbReference type="SUPFAM" id="SSF46785">
    <property type="entry name" value="Winged helix' DNA-binding domain"/>
    <property type="match status" value="1"/>
</dbReference>
<keyword evidence="4" id="KW-0804">Transcription</keyword>
<dbReference type="PANTHER" id="PTHR30537">
    <property type="entry name" value="HTH-TYPE TRANSCRIPTIONAL REGULATOR"/>
    <property type="match status" value="1"/>
</dbReference>
<dbReference type="InterPro" id="IPR058163">
    <property type="entry name" value="LysR-type_TF_proteobact-type"/>
</dbReference>
<dbReference type="GO" id="GO:0006351">
    <property type="term" value="P:DNA-templated transcription"/>
    <property type="evidence" value="ECO:0007669"/>
    <property type="project" value="TreeGrafter"/>
</dbReference>
<dbReference type="Proteomes" id="UP000198900">
    <property type="component" value="Unassembled WGS sequence"/>
</dbReference>
<evidence type="ECO:0000313" key="6">
    <source>
        <dbReference type="EMBL" id="SDH38968.1"/>
    </source>
</evidence>
<dbReference type="Pfam" id="PF03466">
    <property type="entry name" value="LysR_substrate"/>
    <property type="match status" value="1"/>
</dbReference>
<evidence type="ECO:0000256" key="2">
    <source>
        <dbReference type="ARBA" id="ARBA00023015"/>
    </source>
</evidence>
<gene>
    <name evidence="6" type="ORF">SAMN04487926_104222</name>
</gene>
<keyword evidence="3" id="KW-0238">DNA-binding</keyword>
<dbReference type="PROSITE" id="PS50931">
    <property type="entry name" value="HTH_LYSR"/>
    <property type="match status" value="1"/>
</dbReference>
<reference evidence="6" key="1">
    <citation type="submission" date="2016-10" db="EMBL/GenBank/DDBJ databases">
        <authorList>
            <person name="Varghese N."/>
            <person name="Submissions S."/>
        </authorList>
    </citation>
    <scope>NUCLEOTIDE SEQUENCE [LARGE SCALE GENOMIC DNA]</scope>
    <source>
        <strain evidence="6">YR281</strain>
    </source>
</reference>
<evidence type="ECO:0000256" key="1">
    <source>
        <dbReference type="ARBA" id="ARBA00009437"/>
    </source>
</evidence>
<dbReference type="PANTHER" id="PTHR30537:SF5">
    <property type="entry name" value="HTH-TYPE TRANSCRIPTIONAL ACTIVATOR TTDR-RELATED"/>
    <property type="match status" value="1"/>
</dbReference>
<comment type="caution">
    <text evidence="6">The sequence shown here is derived from an EMBL/GenBank/DDBJ whole genome shotgun (WGS) entry which is preliminary data.</text>
</comment>
<dbReference type="InterPro" id="IPR036390">
    <property type="entry name" value="WH_DNA-bd_sf"/>
</dbReference>
<dbReference type="SUPFAM" id="SSF53850">
    <property type="entry name" value="Periplasmic binding protein-like II"/>
    <property type="match status" value="1"/>
</dbReference>
<dbReference type="GO" id="GO:0043565">
    <property type="term" value="F:sequence-specific DNA binding"/>
    <property type="evidence" value="ECO:0007669"/>
    <property type="project" value="TreeGrafter"/>
</dbReference>
<dbReference type="GO" id="GO:0003700">
    <property type="term" value="F:DNA-binding transcription factor activity"/>
    <property type="evidence" value="ECO:0007669"/>
    <property type="project" value="InterPro"/>
</dbReference>
<feature type="domain" description="HTH lysR-type" evidence="5">
    <location>
        <begin position="1"/>
        <end position="58"/>
    </location>
</feature>
<evidence type="ECO:0000256" key="3">
    <source>
        <dbReference type="ARBA" id="ARBA00023125"/>
    </source>
</evidence>